<evidence type="ECO:0000259" key="11">
    <source>
        <dbReference type="Pfam" id="PF02880"/>
    </source>
</evidence>
<dbReference type="Pfam" id="PF02880">
    <property type="entry name" value="PGM_PMM_III"/>
    <property type="match status" value="1"/>
</dbReference>
<protein>
    <submittedName>
        <fullName evidence="12">Phosphomannomutase</fullName>
    </submittedName>
</protein>
<dbReference type="EMBL" id="RPEM01000010">
    <property type="protein sequence ID" value="TGD42266.1"/>
    <property type="molecule type" value="Genomic_DNA"/>
</dbReference>
<dbReference type="Pfam" id="PF02878">
    <property type="entry name" value="PGM_PMM_I"/>
    <property type="match status" value="1"/>
</dbReference>
<organism evidence="12 13">
    <name type="scientific">Pseudotabrizicola sediminis</name>
    <dbReference type="NCBI Taxonomy" id="2486418"/>
    <lineage>
        <taxon>Bacteria</taxon>
        <taxon>Pseudomonadati</taxon>
        <taxon>Pseudomonadota</taxon>
        <taxon>Alphaproteobacteria</taxon>
        <taxon>Rhodobacterales</taxon>
        <taxon>Paracoccaceae</taxon>
        <taxon>Pseudotabrizicola</taxon>
    </lineage>
</organism>
<keyword evidence="5 7" id="KW-0460">Magnesium</keyword>
<dbReference type="InterPro" id="IPR005846">
    <property type="entry name" value="A-D-PHexomutase_a/b/a-III"/>
</dbReference>
<evidence type="ECO:0000313" key="13">
    <source>
        <dbReference type="Proteomes" id="UP000297741"/>
    </source>
</evidence>
<dbReference type="Pfam" id="PF02879">
    <property type="entry name" value="PGM_PMM_II"/>
    <property type="match status" value="1"/>
</dbReference>
<dbReference type="PANTHER" id="PTHR43771">
    <property type="entry name" value="PHOSPHOMANNOMUTASE"/>
    <property type="match status" value="1"/>
</dbReference>
<keyword evidence="3" id="KW-0597">Phosphoprotein</keyword>
<keyword evidence="4 7" id="KW-0479">Metal-binding</keyword>
<evidence type="ECO:0000256" key="6">
    <source>
        <dbReference type="ARBA" id="ARBA00023235"/>
    </source>
</evidence>
<evidence type="ECO:0000256" key="4">
    <source>
        <dbReference type="ARBA" id="ARBA00022723"/>
    </source>
</evidence>
<dbReference type="Pfam" id="PF00408">
    <property type="entry name" value="PGM_PMM_IV"/>
    <property type="match status" value="1"/>
</dbReference>
<name>A0ABY2KIT2_9RHOB</name>
<dbReference type="PRINTS" id="PR00509">
    <property type="entry name" value="PGMPMM"/>
</dbReference>
<comment type="similarity">
    <text evidence="2 7">Belongs to the phosphohexose mutase family.</text>
</comment>
<dbReference type="Gene3D" id="3.40.120.10">
    <property type="entry name" value="Alpha-D-Glucose-1,6-Bisphosphate, subunit A, domain 3"/>
    <property type="match status" value="3"/>
</dbReference>
<feature type="domain" description="Alpha-D-phosphohexomutase alpha/beta/alpha" evidence="10">
    <location>
        <begin position="161"/>
        <end position="265"/>
    </location>
</feature>
<comment type="caution">
    <text evidence="12">The sequence shown here is derived from an EMBL/GenBank/DDBJ whole genome shotgun (WGS) entry which is preliminary data.</text>
</comment>
<accession>A0ABY2KIT2</accession>
<sequence>MTTHRPLPHPSMTCFKAYDIRGLLGAELNADIACRIGRAFAETLGARRVVVGRDCRASSETLMAAVIDGLLGAGVEVCDLGLCGTEEMYFATTHLDACGGIEVTASHNPMDYNGMKMVGRGSAPLDPATDMVAVRALAESGAFAPRRAGGVVVDASRARAAYVERVVSFVDASTLRPMTILVNAGNGAAGPTFDAIAKALVARGAPLRFVRMHHAPDGSFPNGIPNPLLPENQPMTAEAVVAAGADLGVAWDGDFDRCFFFDHLGQFVPGEYVVGLLAQVFLAKEPGATIVHDPRVVWNTEAIVAAAGGRAQPSRTGHAFLKQALRDTGAVYGGEMSAHHYFRDFMACDSGMIPWLLIAELMGRSGLRLAELVAGARTAFPSSGEINFRVAETDAAVARVEAAFGHLALDTNRLDGLSMQFADWRLNLRASNTEPLLRLNVETRGNPDALAVHTARVAAVIQNREAK</sequence>
<evidence type="ECO:0000259" key="8">
    <source>
        <dbReference type="Pfam" id="PF00408"/>
    </source>
</evidence>
<evidence type="ECO:0000256" key="2">
    <source>
        <dbReference type="ARBA" id="ARBA00010231"/>
    </source>
</evidence>
<dbReference type="InterPro" id="IPR016055">
    <property type="entry name" value="A-D-PHexomutase_a/b/a-I/II/III"/>
</dbReference>
<keyword evidence="13" id="KW-1185">Reference proteome</keyword>
<keyword evidence="6" id="KW-0413">Isomerase</keyword>
<dbReference type="InterPro" id="IPR005843">
    <property type="entry name" value="A-D-PHexomutase_C"/>
</dbReference>
<dbReference type="PROSITE" id="PS00710">
    <property type="entry name" value="PGM_PMM"/>
    <property type="match status" value="1"/>
</dbReference>
<dbReference type="CDD" id="cd03089">
    <property type="entry name" value="PMM_PGM"/>
    <property type="match status" value="1"/>
</dbReference>
<feature type="domain" description="Alpha-D-phosphohexomutase alpha/beta/alpha" evidence="9">
    <location>
        <begin position="14"/>
        <end position="130"/>
    </location>
</feature>
<evidence type="ECO:0000256" key="1">
    <source>
        <dbReference type="ARBA" id="ARBA00001946"/>
    </source>
</evidence>
<dbReference type="InterPro" id="IPR005841">
    <property type="entry name" value="Alpha-D-phosphohexomutase_SF"/>
</dbReference>
<reference evidence="12 13" key="1">
    <citation type="submission" date="2018-11" db="EMBL/GenBank/DDBJ databases">
        <title>Tabrizicola sp. isolated from sediment of alpine lake.</title>
        <authorList>
            <person name="Liu Z."/>
        </authorList>
    </citation>
    <scope>NUCLEOTIDE SEQUENCE [LARGE SCALE GENOMIC DNA]</scope>
    <source>
        <strain evidence="12 13">DRYC-M-16</strain>
    </source>
</reference>
<dbReference type="InterPro" id="IPR036900">
    <property type="entry name" value="A-D-PHexomutase_C_sf"/>
</dbReference>
<evidence type="ECO:0000256" key="5">
    <source>
        <dbReference type="ARBA" id="ARBA00022842"/>
    </source>
</evidence>
<evidence type="ECO:0000256" key="7">
    <source>
        <dbReference type="RuleBase" id="RU004326"/>
    </source>
</evidence>
<dbReference type="SUPFAM" id="SSF53738">
    <property type="entry name" value="Phosphoglucomutase, first 3 domains"/>
    <property type="match status" value="3"/>
</dbReference>
<dbReference type="InterPro" id="IPR016066">
    <property type="entry name" value="A-D-PHexomutase_CS"/>
</dbReference>
<dbReference type="RefSeq" id="WP_135432661.1">
    <property type="nucleotide sequence ID" value="NZ_RPEM01000010.1"/>
</dbReference>
<comment type="cofactor">
    <cofactor evidence="1">
        <name>Mg(2+)</name>
        <dbReference type="ChEBI" id="CHEBI:18420"/>
    </cofactor>
</comment>
<dbReference type="Gene3D" id="3.30.310.50">
    <property type="entry name" value="Alpha-D-phosphohexomutase, C-terminal domain"/>
    <property type="match status" value="1"/>
</dbReference>
<feature type="domain" description="Alpha-D-phosphohexomutase alpha/beta/alpha" evidence="11">
    <location>
        <begin position="270"/>
        <end position="374"/>
    </location>
</feature>
<gene>
    <name evidence="12" type="ORF">EEB11_15020</name>
</gene>
<proteinExistence type="inferred from homology"/>
<dbReference type="InterPro" id="IPR005845">
    <property type="entry name" value="A-D-PHexomutase_a/b/a-II"/>
</dbReference>
<dbReference type="PANTHER" id="PTHR43771:SF1">
    <property type="entry name" value="PHOSPHOMANNOMUTASE"/>
    <property type="match status" value="1"/>
</dbReference>
<feature type="domain" description="Alpha-D-phosphohexomutase C-terminal" evidence="8">
    <location>
        <begin position="385"/>
        <end position="451"/>
    </location>
</feature>
<dbReference type="InterPro" id="IPR005844">
    <property type="entry name" value="A-D-PHexomutase_a/b/a-I"/>
</dbReference>
<evidence type="ECO:0000259" key="9">
    <source>
        <dbReference type="Pfam" id="PF02878"/>
    </source>
</evidence>
<evidence type="ECO:0000259" key="10">
    <source>
        <dbReference type="Pfam" id="PF02879"/>
    </source>
</evidence>
<dbReference type="SUPFAM" id="SSF55957">
    <property type="entry name" value="Phosphoglucomutase, C-terminal domain"/>
    <property type="match status" value="1"/>
</dbReference>
<evidence type="ECO:0000256" key="3">
    <source>
        <dbReference type="ARBA" id="ARBA00022553"/>
    </source>
</evidence>
<evidence type="ECO:0000313" key="12">
    <source>
        <dbReference type="EMBL" id="TGD42266.1"/>
    </source>
</evidence>
<dbReference type="Proteomes" id="UP000297741">
    <property type="component" value="Unassembled WGS sequence"/>
</dbReference>